<organism evidence="2 3">
    <name type="scientific">Photobacterium lutimaris</name>
    <dbReference type="NCBI Taxonomy" id="388278"/>
    <lineage>
        <taxon>Bacteria</taxon>
        <taxon>Pseudomonadati</taxon>
        <taxon>Pseudomonadota</taxon>
        <taxon>Gammaproteobacteria</taxon>
        <taxon>Vibrionales</taxon>
        <taxon>Vibrionaceae</taxon>
        <taxon>Photobacterium</taxon>
    </lineage>
</organism>
<keyword evidence="1" id="KW-1133">Transmembrane helix</keyword>
<dbReference type="Proteomes" id="UP000241222">
    <property type="component" value="Unassembled WGS sequence"/>
</dbReference>
<evidence type="ECO:0000313" key="2">
    <source>
        <dbReference type="EMBL" id="PSU31666.1"/>
    </source>
</evidence>
<comment type="caution">
    <text evidence="2">The sequence shown here is derived from an EMBL/GenBank/DDBJ whole genome shotgun (WGS) entry which is preliminary data.</text>
</comment>
<keyword evidence="3" id="KW-1185">Reference proteome</keyword>
<sequence>MRFIQWLRLCKANLKSWLTKVLVLLAKGLVLLRNEIYDLSILSGASMFGSACHTTVQSIWFDVDHNYYVFVVAMLLMLTGRLCKRFF</sequence>
<reference evidence="2 3" key="1">
    <citation type="submission" date="2018-03" db="EMBL/GenBank/DDBJ databases">
        <title>Whole genome sequencing of Histamine producing bacteria.</title>
        <authorList>
            <person name="Butler K."/>
        </authorList>
    </citation>
    <scope>NUCLEOTIDE SEQUENCE [LARGE SCALE GENOMIC DNA]</scope>
    <source>
        <strain evidence="2 3">JCM 13586</strain>
    </source>
</reference>
<keyword evidence="1" id="KW-0812">Transmembrane</keyword>
<dbReference type="AlphaFoldDB" id="A0A2T3ITH3"/>
<proteinExistence type="predicted"/>
<accession>A0A2T3ITH3</accession>
<evidence type="ECO:0000313" key="3">
    <source>
        <dbReference type="Proteomes" id="UP000241222"/>
    </source>
</evidence>
<dbReference type="EMBL" id="PYMH01000013">
    <property type="protein sequence ID" value="PSU31666.1"/>
    <property type="molecule type" value="Genomic_DNA"/>
</dbReference>
<evidence type="ECO:0000256" key="1">
    <source>
        <dbReference type="SAM" id="Phobius"/>
    </source>
</evidence>
<name>A0A2T3ITH3_9GAMM</name>
<feature type="transmembrane region" description="Helical" evidence="1">
    <location>
        <begin position="67"/>
        <end position="83"/>
    </location>
</feature>
<gene>
    <name evidence="2" type="ORF">C9I99_20990</name>
</gene>
<protein>
    <submittedName>
        <fullName evidence="2">Uncharacterized protein</fullName>
    </submittedName>
</protein>
<keyword evidence="1" id="KW-0472">Membrane</keyword>